<comment type="caution">
    <text evidence="1">The sequence shown here is derived from an EMBL/GenBank/DDBJ whole genome shotgun (WGS) entry which is preliminary data.</text>
</comment>
<protein>
    <recommendedName>
        <fullName evidence="2">Gylcosyl hydrolase 115 C-terminal domain-containing protein</fullName>
    </recommendedName>
</protein>
<dbReference type="AlphaFoldDB" id="A0A0F9RRZ4"/>
<accession>A0A0F9RRZ4</accession>
<evidence type="ECO:0000313" key="1">
    <source>
        <dbReference type="EMBL" id="KKN57464.1"/>
    </source>
</evidence>
<evidence type="ECO:0008006" key="2">
    <source>
        <dbReference type="Google" id="ProtNLM"/>
    </source>
</evidence>
<organism evidence="1">
    <name type="scientific">marine sediment metagenome</name>
    <dbReference type="NCBI Taxonomy" id="412755"/>
    <lineage>
        <taxon>unclassified sequences</taxon>
        <taxon>metagenomes</taxon>
        <taxon>ecological metagenomes</taxon>
    </lineage>
</organism>
<reference evidence="1" key="1">
    <citation type="journal article" date="2015" name="Nature">
        <title>Complex archaea that bridge the gap between prokaryotes and eukaryotes.</title>
        <authorList>
            <person name="Spang A."/>
            <person name="Saw J.H."/>
            <person name="Jorgensen S.L."/>
            <person name="Zaremba-Niedzwiedzka K."/>
            <person name="Martijn J."/>
            <person name="Lind A.E."/>
            <person name="van Eijk R."/>
            <person name="Schleper C."/>
            <person name="Guy L."/>
            <person name="Ettema T.J."/>
        </authorList>
    </citation>
    <scope>NUCLEOTIDE SEQUENCE</scope>
</reference>
<sequence>MLAYQGVLLTRSTSQTISNDTETTVSWTAEKHDVGAYHESSQPTWILVPTDLGGTYNIYASINWEAHAVGYRWIKILVNDVVITENIRSTYPTYEMTQFVSVPWLLVEGDVITIKVYQASGGDLDIVRYDAYTPLFGIDLMGNIEI</sequence>
<proteinExistence type="predicted"/>
<name>A0A0F9RRZ4_9ZZZZ</name>
<gene>
    <name evidence="1" type="ORF">LCGC14_0561760</name>
</gene>
<dbReference type="EMBL" id="LAZR01000801">
    <property type="protein sequence ID" value="KKN57464.1"/>
    <property type="molecule type" value="Genomic_DNA"/>
</dbReference>